<dbReference type="EMBL" id="FO203431">
    <property type="protein sequence ID" value="CCH89546.1"/>
    <property type="molecule type" value="Genomic_DNA"/>
</dbReference>
<gene>
    <name evidence="1" type="ordered locus">MODMU_4148</name>
</gene>
<protein>
    <submittedName>
        <fullName evidence="1">Uncharacterized protein</fullName>
    </submittedName>
</protein>
<keyword evidence="2" id="KW-1185">Reference proteome</keyword>
<name>I4F1N3_MODI5</name>
<dbReference type="HOGENOM" id="CLU_3414827_0_0_11"/>
<dbReference type="Proteomes" id="UP000006461">
    <property type="component" value="Chromosome"/>
</dbReference>
<organism evidence="1 2">
    <name type="scientific">Modestobacter italicus (strain DSM 44449 / CECT 9708 / BC 501)</name>
    <dbReference type="NCBI Taxonomy" id="2732864"/>
    <lineage>
        <taxon>Bacteria</taxon>
        <taxon>Bacillati</taxon>
        <taxon>Actinomycetota</taxon>
        <taxon>Actinomycetes</taxon>
        <taxon>Geodermatophilales</taxon>
        <taxon>Geodermatophilaceae</taxon>
        <taxon>Modestobacter</taxon>
    </lineage>
</organism>
<reference evidence="1 2" key="1">
    <citation type="journal article" date="2012" name="J. Bacteriol.">
        <title>Genome Sequence of Radiation-Resistant Modestobacter marinus Strain BC501, a Representative Actinobacterium That Thrives on Calcareous Stone Surfaces.</title>
        <authorList>
            <person name="Normand P."/>
            <person name="Gury J."/>
            <person name="Pujic P."/>
            <person name="Chouaia B."/>
            <person name="Crotti E."/>
            <person name="Brusetti L."/>
            <person name="Daffonchio D."/>
            <person name="Vacherie B."/>
            <person name="Barbe V."/>
            <person name="Medigue C."/>
            <person name="Calteau A."/>
            <person name="Ghodhbane-Gtari F."/>
            <person name="Essoussi I."/>
            <person name="Nouioui I."/>
            <person name="Abbassi-Ghozzi I."/>
            <person name="Gtari M."/>
        </authorList>
    </citation>
    <scope>NUCLEOTIDE SEQUENCE [LARGE SCALE GENOMIC DNA]</scope>
    <source>
        <strain evidence="2">BC 501</strain>
    </source>
</reference>
<sequence>MVVAFVLARVEVRRRHAQNERKRDDAA</sequence>
<dbReference type="KEGG" id="mmar:MODMU_4148"/>
<evidence type="ECO:0000313" key="1">
    <source>
        <dbReference type="EMBL" id="CCH89546.1"/>
    </source>
</evidence>
<evidence type="ECO:0000313" key="2">
    <source>
        <dbReference type="Proteomes" id="UP000006461"/>
    </source>
</evidence>
<dbReference type="AlphaFoldDB" id="I4F1N3"/>
<proteinExistence type="predicted"/>
<accession>I4F1N3</accession>